<evidence type="ECO:0000256" key="1">
    <source>
        <dbReference type="SAM" id="MobiDB-lite"/>
    </source>
</evidence>
<protein>
    <submittedName>
        <fullName evidence="2">Uncharacterized protein</fullName>
    </submittedName>
</protein>
<name>A0A6A4GAR0_9AGAR</name>
<accession>A0A6A4GAR0</accession>
<keyword evidence="3" id="KW-1185">Reference proteome</keyword>
<organism evidence="2 3">
    <name type="scientific">Gymnopus androsaceus JB14</name>
    <dbReference type="NCBI Taxonomy" id="1447944"/>
    <lineage>
        <taxon>Eukaryota</taxon>
        <taxon>Fungi</taxon>
        <taxon>Dikarya</taxon>
        <taxon>Basidiomycota</taxon>
        <taxon>Agaricomycotina</taxon>
        <taxon>Agaricomycetes</taxon>
        <taxon>Agaricomycetidae</taxon>
        <taxon>Agaricales</taxon>
        <taxon>Marasmiineae</taxon>
        <taxon>Omphalotaceae</taxon>
        <taxon>Gymnopus</taxon>
    </lineage>
</organism>
<sequence length="68" mass="6829">MAKAEEAARLIAATECSSTSSTPLPSKCATSKEPPTTLSPPKCQATPTACGMTGGKPPEKILPSNAPS</sequence>
<dbReference type="AlphaFoldDB" id="A0A6A4GAR0"/>
<reference evidence="2" key="1">
    <citation type="journal article" date="2019" name="Environ. Microbiol.">
        <title>Fungal ecological strategies reflected in gene transcription - a case study of two litter decomposers.</title>
        <authorList>
            <person name="Barbi F."/>
            <person name="Kohler A."/>
            <person name="Barry K."/>
            <person name="Baskaran P."/>
            <person name="Daum C."/>
            <person name="Fauchery L."/>
            <person name="Ihrmark K."/>
            <person name="Kuo A."/>
            <person name="LaButti K."/>
            <person name="Lipzen A."/>
            <person name="Morin E."/>
            <person name="Grigoriev I.V."/>
            <person name="Henrissat B."/>
            <person name="Lindahl B."/>
            <person name="Martin F."/>
        </authorList>
    </citation>
    <scope>NUCLEOTIDE SEQUENCE</scope>
    <source>
        <strain evidence="2">JB14</strain>
    </source>
</reference>
<dbReference type="Proteomes" id="UP000799118">
    <property type="component" value="Unassembled WGS sequence"/>
</dbReference>
<proteinExistence type="predicted"/>
<evidence type="ECO:0000313" key="2">
    <source>
        <dbReference type="EMBL" id="KAE9382545.1"/>
    </source>
</evidence>
<dbReference type="EMBL" id="ML771362">
    <property type="protein sequence ID" value="KAE9382545.1"/>
    <property type="molecule type" value="Genomic_DNA"/>
</dbReference>
<gene>
    <name evidence="2" type="ORF">BT96DRAFT_1010451</name>
</gene>
<feature type="region of interest" description="Disordered" evidence="1">
    <location>
        <begin position="13"/>
        <end position="68"/>
    </location>
</feature>
<evidence type="ECO:0000313" key="3">
    <source>
        <dbReference type="Proteomes" id="UP000799118"/>
    </source>
</evidence>